<dbReference type="Proteomes" id="UP000604825">
    <property type="component" value="Unassembled WGS sequence"/>
</dbReference>
<feature type="region of interest" description="Disordered" evidence="1">
    <location>
        <begin position="43"/>
        <end position="88"/>
    </location>
</feature>
<comment type="caution">
    <text evidence="2">The sequence shown here is derived from an EMBL/GenBank/DDBJ whole genome shotgun (WGS) entry which is preliminary data.</text>
</comment>
<evidence type="ECO:0000256" key="1">
    <source>
        <dbReference type="SAM" id="MobiDB-lite"/>
    </source>
</evidence>
<proteinExistence type="predicted"/>
<reference evidence="2" key="1">
    <citation type="submission" date="2020-10" db="EMBL/GenBank/DDBJ databases">
        <authorList>
            <person name="Han B."/>
            <person name="Lu T."/>
            <person name="Zhao Q."/>
            <person name="Huang X."/>
            <person name="Zhao Y."/>
        </authorList>
    </citation>
    <scope>NUCLEOTIDE SEQUENCE</scope>
</reference>
<feature type="region of interest" description="Disordered" evidence="1">
    <location>
        <begin position="151"/>
        <end position="178"/>
    </location>
</feature>
<evidence type="ECO:0000313" key="2">
    <source>
        <dbReference type="EMBL" id="CAD6253140.1"/>
    </source>
</evidence>
<dbReference type="EMBL" id="CAJGYO010000009">
    <property type="protein sequence ID" value="CAD6253140.1"/>
    <property type="molecule type" value="Genomic_DNA"/>
</dbReference>
<keyword evidence="3" id="KW-1185">Reference proteome</keyword>
<protein>
    <submittedName>
        <fullName evidence="2">Uncharacterized protein</fullName>
    </submittedName>
</protein>
<organism evidence="2 3">
    <name type="scientific">Miscanthus lutarioriparius</name>
    <dbReference type="NCBI Taxonomy" id="422564"/>
    <lineage>
        <taxon>Eukaryota</taxon>
        <taxon>Viridiplantae</taxon>
        <taxon>Streptophyta</taxon>
        <taxon>Embryophyta</taxon>
        <taxon>Tracheophyta</taxon>
        <taxon>Spermatophyta</taxon>
        <taxon>Magnoliopsida</taxon>
        <taxon>Liliopsida</taxon>
        <taxon>Poales</taxon>
        <taxon>Poaceae</taxon>
        <taxon>PACMAD clade</taxon>
        <taxon>Panicoideae</taxon>
        <taxon>Andropogonodae</taxon>
        <taxon>Andropogoneae</taxon>
        <taxon>Saccharinae</taxon>
        <taxon>Miscanthus</taxon>
    </lineage>
</organism>
<evidence type="ECO:0000313" key="3">
    <source>
        <dbReference type="Proteomes" id="UP000604825"/>
    </source>
</evidence>
<accession>A0A811Q7D6</accession>
<gene>
    <name evidence="2" type="ORF">NCGR_LOCUS36776</name>
</gene>
<sequence>MSTCSFTFDGNCCYRLPTRSEGARPPACCRRDLRRAYWATSTGVRGGPTGRPVRVGVSGGPAGRRAPEARNRRASYRTPSLHSDAGRMGQASCCDASRLLAPPAAEPHRRRYPRPVVARVSGCADAGGHASGVVVGRRRREPWWGGAPGCSAATRGARTPSTRRCGRRGASRSGRPPVWDFRCARPASAPDLPFLSHSWP</sequence>
<name>A0A811Q7D6_9POAL</name>
<dbReference type="AlphaFoldDB" id="A0A811Q7D6"/>